<evidence type="ECO:0000256" key="7">
    <source>
        <dbReference type="PROSITE-ProRule" id="PRU00042"/>
    </source>
</evidence>
<feature type="domain" description="KRAB" evidence="9">
    <location>
        <begin position="96"/>
        <end position="167"/>
    </location>
</feature>
<keyword evidence="6" id="KW-0539">Nucleus</keyword>
<evidence type="ECO:0000313" key="10">
    <source>
        <dbReference type="EMBL" id="GAB1291542.1"/>
    </source>
</evidence>
<evidence type="ECO:0000313" key="11">
    <source>
        <dbReference type="Proteomes" id="UP001623349"/>
    </source>
</evidence>
<feature type="domain" description="KRAB" evidence="9">
    <location>
        <begin position="225"/>
        <end position="296"/>
    </location>
</feature>
<dbReference type="SUPFAM" id="SSF57667">
    <property type="entry name" value="beta-beta-alpha zinc fingers"/>
    <property type="match status" value="4"/>
</dbReference>
<organism evidence="10 11">
    <name type="scientific">Apodemus speciosus</name>
    <name type="common">Large Japanese field mouse</name>
    <dbReference type="NCBI Taxonomy" id="105296"/>
    <lineage>
        <taxon>Eukaryota</taxon>
        <taxon>Metazoa</taxon>
        <taxon>Chordata</taxon>
        <taxon>Craniata</taxon>
        <taxon>Vertebrata</taxon>
        <taxon>Euteleostomi</taxon>
        <taxon>Mammalia</taxon>
        <taxon>Eutheria</taxon>
        <taxon>Euarchontoglires</taxon>
        <taxon>Glires</taxon>
        <taxon>Rodentia</taxon>
        <taxon>Myomorpha</taxon>
        <taxon>Muroidea</taxon>
        <taxon>Muridae</taxon>
        <taxon>Murinae</taxon>
        <taxon>Apodemus</taxon>
    </lineage>
</organism>
<dbReference type="Gene3D" id="3.30.160.60">
    <property type="entry name" value="Classic Zinc Finger"/>
    <property type="match status" value="7"/>
</dbReference>
<dbReference type="PROSITE" id="PS00028">
    <property type="entry name" value="ZINC_FINGER_C2H2_1"/>
    <property type="match status" value="8"/>
</dbReference>
<dbReference type="PANTHER" id="PTHR24381:SF393">
    <property type="entry name" value="CHROMATIN-LINKED ADAPTOR FOR MSL PROTEINS, ISOFORM B"/>
    <property type="match status" value="1"/>
</dbReference>
<dbReference type="InterPro" id="IPR013087">
    <property type="entry name" value="Znf_C2H2_type"/>
</dbReference>
<reference evidence="10 11" key="1">
    <citation type="submission" date="2024-08" db="EMBL/GenBank/DDBJ databases">
        <title>The draft genome of Apodemus speciosus.</title>
        <authorList>
            <person name="Nabeshima K."/>
            <person name="Suzuki S."/>
            <person name="Onuma M."/>
        </authorList>
    </citation>
    <scope>NUCLEOTIDE SEQUENCE [LARGE SCALE GENOMIC DNA]</scope>
    <source>
        <strain evidence="10">IB14-021</strain>
    </source>
</reference>
<protein>
    <submittedName>
        <fullName evidence="10">5730403M16Rik protein</fullName>
    </submittedName>
</protein>
<evidence type="ECO:0000256" key="1">
    <source>
        <dbReference type="ARBA" id="ARBA00004123"/>
    </source>
</evidence>
<dbReference type="CDD" id="cd07765">
    <property type="entry name" value="KRAB_A-box"/>
    <property type="match status" value="3"/>
</dbReference>
<feature type="domain" description="KRAB" evidence="9">
    <location>
        <begin position="23"/>
        <end position="94"/>
    </location>
</feature>
<keyword evidence="2" id="KW-0479">Metal-binding</keyword>
<dbReference type="EMBL" id="BAAFST010000007">
    <property type="protein sequence ID" value="GAB1291542.1"/>
    <property type="molecule type" value="Genomic_DNA"/>
</dbReference>
<keyword evidence="5" id="KW-0862">Zinc</keyword>
<feature type="domain" description="C2H2-type" evidence="8">
    <location>
        <begin position="466"/>
        <end position="493"/>
    </location>
</feature>
<dbReference type="InterPro" id="IPR001909">
    <property type="entry name" value="KRAB"/>
</dbReference>
<evidence type="ECO:0000259" key="8">
    <source>
        <dbReference type="PROSITE" id="PS50157"/>
    </source>
</evidence>
<feature type="domain" description="C2H2-type" evidence="8">
    <location>
        <begin position="494"/>
        <end position="521"/>
    </location>
</feature>
<dbReference type="PANTHER" id="PTHR24381">
    <property type="entry name" value="ZINC FINGER PROTEIN"/>
    <property type="match status" value="1"/>
</dbReference>
<dbReference type="SMART" id="SM00349">
    <property type="entry name" value="KRAB"/>
    <property type="match status" value="3"/>
</dbReference>
<dbReference type="InterPro" id="IPR036236">
    <property type="entry name" value="Znf_C2H2_sf"/>
</dbReference>
<feature type="domain" description="C2H2-type" evidence="8">
    <location>
        <begin position="410"/>
        <end position="437"/>
    </location>
</feature>
<name>A0ABQ0EWV6_APOSI</name>
<dbReference type="InterPro" id="IPR036051">
    <property type="entry name" value="KRAB_dom_sf"/>
</dbReference>
<proteinExistence type="predicted"/>
<dbReference type="PROSITE" id="PS50157">
    <property type="entry name" value="ZINC_FINGER_C2H2_2"/>
    <property type="match status" value="8"/>
</dbReference>
<feature type="domain" description="C2H2-type" evidence="8">
    <location>
        <begin position="548"/>
        <end position="575"/>
    </location>
</feature>
<feature type="domain" description="C2H2-type" evidence="8">
    <location>
        <begin position="382"/>
        <end position="409"/>
    </location>
</feature>
<keyword evidence="11" id="KW-1185">Reference proteome</keyword>
<sequence>MDPSAQQNRTAVAGQGAQTQGGVAFSDVAVRFLREEWRLLDDSQRRLYHQVMMEVFVLMSSSGLVPSGTDITQLGSSGEHFIPVLRFLTPKTQGGVAFSDVAVRFLREEWRLLDDSQRRLYHQVMMEVFVLMSSSGLVPSGTDITQLGSSGEHFIPALRFLTPRDGSEDCDNPCDLIQASSGDGDAPGPHHPLEPDGDCGGCGWSPAPAVSQYSVKPANQEEGCVSFEDVAVYFSWEEWTLLSDSQRLLYQTVMTEIFTLVSSLRLELSGIHDLTQVESCGDLSVPALRFLTPCLWTGCWIKVGSDPSPFEQSLSAEGGVSSSMLHQQMLCCAETPLLSADSVTILQTSSGLLRHQVTSSGEETPATNTESGEAIHSEKKNCKCTYCGKIFTSISHLNRHWKIHTGEKPFQCSECGKSFSQKAFLVKHFRMHTGEKPYRCGECGKAFKHNISLISHQGLHTGEMPFKCTECGKSYRSREGLKVHYRFHTGEMPFECSECGKSYRSREGLLNHFYSHSAEKPFSCGECGMYFTQNAELTEHLTVHGKPFKCNECGRVFNSSYNFVRHMKVHVVAKQYACRECDKVYCSSSSLYKHRKVHAR</sequence>
<keyword evidence="4 7" id="KW-0863">Zinc-finger</keyword>
<comment type="caution">
    <text evidence="10">The sequence shown here is derived from an EMBL/GenBank/DDBJ whole genome shotgun (WGS) entry which is preliminary data.</text>
</comment>
<gene>
    <name evidence="10" type="ORF">APTSU1_000677200</name>
</gene>
<evidence type="ECO:0000256" key="6">
    <source>
        <dbReference type="ARBA" id="ARBA00023242"/>
    </source>
</evidence>
<accession>A0ABQ0EWV6</accession>
<dbReference type="SUPFAM" id="SSF109640">
    <property type="entry name" value="KRAB domain (Kruppel-associated box)"/>
    <property type="match status" value="3"/>
</dbReference>
<evidence type="ECO:0000256" key="2">
    <source>
        <dbReference type="ARBA" id="ARBA00022723"/>
    </source>
</evidence>
<evidence type="ECO:0000259" key="9">
    <source>
        <dbReference type="PROSITE" id="PS50805"/>
    </source>
</evidence>
<dbReference type="Gene3D" id="6.10.140.140">
    <property type="match status" value="3"/>
</dbReference>
<feature type="domain" description="C2H2-type" evidence="8">
    <location>
        <begin position="522"/>
        <end position="544"/>
    </location>
</feature>
<dbReference type="SMART" id="SM00355">
    <property type="entry name" value="ZnF_C2H2"/>
    <property type="match status" value="8"/>
</dbReference>
<feature type="domain" description="C2H2-type" evidence="8">
    <location>
        <begin position="438"/>
        <end position="465"/>
    </location>
</feature>
<evidence type="ECO:0000256" key="4">
    <source>
        <dbReference type="ARBA" id="ARBA00022771"/>
    </source>
</evidence>
<keyword evidence="3" id="KW-0677">Repeat</keyword>
<comment type="subcellular location">
    <subcellularLocation>
        <location evidence="1">Nucleus</location>
    </subcellularLocation>
</comment>
<dbReference type="PROSITE" id="PS50805">
    <property type="entry name" value="KRAB"/>
    <property type="match status" value="3"/>
</dbReference>
<evidence type="ECO:0000256" key="3">
    <source>
        <dbReference type="ARBA" id="ARBA00022737"/>
    </source>
</evidence>
<evidence type="ECO:0000256" key="5">
    <source>
        <dbReference type="ARBA" id="ARBA00022833"/>
    </source>
</evidence>
<dbReference type="Pfam" id="PF00096">
    <property type="entry name" value="zf-C2H2"/>
    <property type="match status" value="8"/>
</dbReference>
<dbReference type="Pfam" id="PF01352">
    <property type="entry name" value="KRAB"/>
    <property type="match status" value="3"/>
</dbReference>
<dbReference type="Proteomes" id="UP001623349">
    <property type="component" value="Unassembled WGS sequence"/>
</dbReference>
<feature type="domain" description="C2H2-type" evidence="8">
    <location>
        <begin position="576"/>
        <end position="600"/>
    </location>
</feature>